<dbReference type="Pfam" id="PF12679">
    <property type="entry name" value="ABC2_membrane_2"/>
    <property type="match status" value="1"/>
</dbReference>
<dbReference type="Proteomes" id="UP001282284">
    <property type="component" value="Unassembled WGS sequence"/>
</dbReference>
<keyword evidence="1" id="KW-1133">Transmembrane helix</keyword>
<keyword evidence="1" id="KW-0472">Membrane</keyword>
<evidence type="ECO:0000313" key="2">
    <source>
        <dbReference type="EMBL" id="MDW0111943.1"/>
    </source>
</evidence>
<dbReference type="EMBL" id="JAUBDI010000001">
    <property type="protein sequence ID" value="MDW0111943.1"/>
    <property type="molecule type" value="Genomic_DNA"/>
</dbReference>
<gene>
    <name evidence="2" type="ORF">QT711_02005</name>
</gene>
<evidence type="ECO:0000256" key="1">
    <source>
        <dbReference type="SAM" id="Phobius"/>
    </source>
</evidence>
<protein>
    <submittedName>
        <fullName evidence="2">ABC transporter permease</fullName>
    </submittedName>
</protein>
<feature type="transmembrane region" description="Helical" evidence="1">
    <location>
        <begin position="60"/>
        <end position="82"/>
    </location>
</feature>
<feature type="transmembrane region" description="Helical" evidence="1">
    <location>
        <begin position="253"/>
        <end position="272"/>
    </location>
</feature>
<dbReference type="PANTHER" id="PTHR43471">
    <property type="entry name" value="ABC TRANSPORTER PERMEASE"/>
    <property type="match status" value="1"/>
</dbReference>
<proteinExistence type="predicted"/>
<sequence length="283" mass="31701">MIMRFNNPVLAKELKLRFRSFKGFNGILFFLLAMCVFVFGYIFLTVNIGGSSYFRPSQSFVLFAFLSYIQLGLVLFTAPGLTAGAISSEREKQTLPILLTTAQSSFQIISGKMLSSVAFLLLLIVAGLPVYSLVFLFGGISPMHFLKMLLFLFVTLLAIGSLGVMFSTLLRRTIVSMIVTYGSMLFLSVVTGFLFIITMQMKMYTQMGSPSMSPSYLGQFLASINPAVLFATFLSPDMNRTIHEMTNIDFPIWAGYLIFYGILTMFSLFIAVKRLRVNMKKLK</sequence>
<reference evidence="2 3" key="1">
    <citation type="submission" date="2023-06" db="EMBL/GenBank/DDBJ databases">
        <title>Sporosarcina sp. nov., isolated from Korean traditional fermented seafood 'Jeotgal'.</title>
        <authorList>
            <person name="Yang A.I."/>
            <person name="Shin N.-R."/>
        </authorList>
    </citation>
    <scope>NUCLEOTIDE SEQUENCE [LARGE SCALE GENOMIC DNA]</scope>
    <source>
        <strain evidence="2 3">KCTC13119</strain>
    </source>
</reference>
<keyword evidence="1" id="KW-0812">Transmembrane</keyword>
<name>A0ABU4G4Q2_9BACL</name>
<feature type="transmembrane region" description="Helical" evidence="1">
    <location>
        <begin position="149"/>
        <end position="168"/>
    </location>
</feature>
<dbReference type="PANTHER" id="PTHR43471:SF12">
    <property type="entry name" value="HYPOTHETICAL MEMBRANE PROTEIN, CONSERVED"/>
    <property type="match status" value="1"/>
</dbReference>
<evidence type="ECO:0000313" key="3">
    <source>
        <dbReference type="Proteomes" id="UP001282284"/>
    </source>
</evidence>
<keyword evidence="3" id="KW-1185">Reference proteome</keyword>
<organism evidence="2 3">
    <name type="scientific">Sporosarcina saromensis</name>
    <dbReference type="NCBI Taxonomy" id="359365"/>
    <lineage>
        <taxon>Bacteria</taxon>
        <taxon>Bacillati</taxon>
        <taxon>Bacillota</taxon>
        <taxon>Bacilli</taxon>
        <taxon>Bacillales</taxon>
        <taxon>Caryophanaceae</taxon>
        <taxon>Sporosarcina</taxon>
    </lineage>
</organism>
<feature type="transmembrane region" description="Helical" evidence="1">
    <location>
        <begin position="174"/>
        <end position="196"/>
    </location>
</feature>
<feature type="transmembrane region" description="Helical" evidence="1">
    <location>
        <begin position="21"/>
        <end position="48"/>
    </location>
</feature>
<feature type="transmembrane region" description="Helical" evidence="1">
    <location>
        <begin position="117"/>
        <end position="137"/>
    </location>
</feature>
<comment type="caution">
    <text evidence="2">The sequence shown here is derived from an EMBL/GenBank/DDBJ whole genome shotgun (WGS) entry which is preliminary data.</text>
</comment>
<accession>A0ABU4G4Q2</accession>